<comment type="caution">
    <text evidence="2">The sequence shown here is derived from an EMBL/GenBank/DDBJ whole genome shotgun (WGS) entry which is preliminary data.</text>
</comment>
<evidence type="ECO:0000256" key="1">
    <source>
        <dbReference type="SAM" id="MobiDB-lite"/>
    </source>
</evidence>
<feature type="non-terminal residue" evidence="2">
    <location>
        <position position="1"/>
    </location>
</feature>
<protein>
    <submittedName>
        <fullName evidence="2">Uncharacterized protein</fullName>
    </submittedName>
</protein>
<evidence type="ECO:0000313" key="3">
    <source>
        <dbReference type="Proteomes" id="UP001341840"/>
    </source>
</evidence>
<gene>
    <name evidence="2" type="ORF">PIB30_114174</name>
</gene>
<reference evidence="2 3" key="1">
    <citation type="journal article" date="2023" name="Plants (Basel)">
        <title>Bridging the Gap: Combining Genomics and Transcriptomics Approaches to Understand Stylosanthes scabra, an Orphan Legume from the Brazilian Caatinga.</title>
        <authorList>
            <person name="Ferreira-Neto J.R.C."/>
            <person name="da Silva M.D."/>
            <person name="Binneck E."/>
            <person name="de Melo N.F."/>
            <person name="da Silva R.H."/>
            <person name="de Melo A.L.T.M."/>
            <person name="Pandolfi V."/>
            <person name="Bustamante F.O."/>
            <person name="Brasileiro-Vidal A.C."/>
            <person name="Benko-Iseppon A.M."/>
        </authorList>
    </citation>
    <scope>NUCLEOTIDE SEQUENCE [LARGE SCALE GENOMIC DNA]</scope>
    <source>
        <tissue evidence="2">Leaves</tissue>
    </source>
</reference>
<proteinExistence type="predicted"/>
<keyword evidence="3" id="KW-1185">Reference proteome</keyword>
<dbReference type="Proteomes" id="UP001341840">
    <property type="component" value="Unassembled WGS sequence"/>
</dbReference>
<organism evidence="2 3">
    <name type="scientific">Stylosanthes scabra</name>
    <dbReference type="NCBI Taxonomy" id="79078"/>
    <lineage>
        <taxon>Eukaryota</taxon>
        <taxon>Viridiplantae</taxon>
        <taxon>Streptophyta</taxon>
        <taxon>Embryophyta</taxon>
        <taxon>Tracheophyta</taxon>
        <taxon>Spermatophyta</taxon>
        <taxon>Magnoliopsida</taxon>
        <taxon>eudicotyledons</taxon>
        <taxon>Gunneridae</taxon>
        <taxon>Pentapetalae</taxon>
        <taxon>rosids</taxon>
        <taxon>fabids</taxon>
        <taxon>Fabales</taxon>
        <taxon>Fabaceae</taxon>
        <taxon>Papilionoideae</taxon>
        <taxon>50 kb inversion clade</taxon>
        <taxon>dalbergioids sensu lato</taxon>
        <taxon>Dalbergieae</taxon>
        <taxon>Pterocarpus clade</taxon>
        <taxon>Stylosanthes</taxon>
    </lineage>
</organism>
<dbReference type="EMBL" id="JASCZI010191379">
    <property type="protein sequence ID" value="MED6191242.1"/>
    <property type="molecule type" value="Genomic_DNA"/>
</dbReference>
<feature type="region of interest" description="Disordered" evidence="1">
    <location>
        <begin position="64"/>
        <end position="88"/>
    </location>
</feature>
<accession>A0ABU6X070</accession>
<name>A0ABU6X070_9FABA</name>
<sequence>AGPLGNPLCHRPEDVSLCGLYPVGGHHLVRLRRCRSYKAACSPEDHRARQTLTRSYHQCAEVPGKTRAYMQPPGQKIPPALKVPGADH</sequence>
<evidence type="ECO:0000313" key="2">
    <source>
        <dbReference type="EMBL" id="MED6191242.1"/>
    </source>
</evidence>